<dbReference type="AlphaFoldDB" id="A0A2J5HWL6"/>
<proteinExistence type="predicted"/>
<gene>
    <name evidence="2" type="ORF">BDW42DRAFT_90736</name>
</gene>
<organism evidence="2 3">
    <name type="scientific">Aspergillus taichungensis</name>
    <dbReference type="NCBI Taxonomy" id="482145"/>
    <lineage>
        <taxon>Eukaryota</taxon>
        <taxon>Fungi</taxon>
        <taxon>Dikarya</taxon>
        <taxon>Ascomycota</taxon>
        <taxon>Pezizomycotina</taxon>
        <taxon>Eurotiomycetes</taxon>
        <taxon>Eurotiomycetidae</taxon>
        <taxon>Eurotiales</taxon>
        <taxon>Aspergillaceae</taxon>
        <taxon>Aspergillus</taxon>
        <taxon>Aspergillus subgen. Circumdati</taxon>
    </lineage>
</organism>
<keyword evidence="1" id="KW-1133">Transmembrane helix</keyword>
<feature type="transmembrane region" description="Helical" evidence="1">
    <location>
        <begin position="30"/>
        <end position="51"/>
    </location>
</feature>
<keyword evidence="3" id="KW-1185">Reference proteome</keyword>
<dbReference type="EMBL" id="KZ559534">
    <property type="protein sequence ID" value="PLN81661.1"/>
    <property type="molecule type" value="Genomic_DNA"/>
</dbReference>
<keyword evidence="1" id="KW-0472">Membrane</keyword>
<evidence type="ECO:0000256" key="1">
    <source>
        <dbReference type="SAM" id="Phobius"/>
    </source>
</evidence>
<dbReference type="Proteomes" id="UP000235023">
    <property type="component" value="Unassembled WGS sequence"/>
</dbReference>
<reference evidence="3" key="1">
    <citation type="submission" date="2017-12" db="EMBL/GenBank/DDBJ databases">
        <authorList>
            <consortium name="DOE Joint Genome Institute"/>
            <person name="Mondo S.J."/>
            <person name="Kjaerbolling I."/>
            <person name="Vesth T.C."/>
            <person name="Frisvad J.C."/>
            <person name="Nybo J.L."/>
            <person name="Theobald S."/>
            <person name="Kuo A."/>
            <person name="Bowyer P."/>
            <person name="Matsuda Y."/>
            <person name="Lyhne E.K."/>
            <person name="Kogle M.E."/>
            <person name="Clum A."/>
            <person name="Lipzen A."/>
            <person name="Salamov A."/>
            <person name="Ngan C.Y."/>
            <person name="Daum C."/>
            <person name="Chiniquy J."/>
            <person name="Barry K."/>
            <person name="LaButti K."/>
            <person name="Haridas S."/>
            <person name="Simmons B.A."/>
            <person name="Magnuson J.K."/>
            <person name="Mortensen U.H."/>
            <person name="Larsen T.O."/>
            <person name="Grigoriev I.V."/>
            <person name="Baker S.E."/>
            <person name="Andersen M.R."/>
            <person name="Nordberg H.P."/>
            <person name="Cantor M.N."/>
            <person name="Hua S.X."/>
        </authorList>
    </citation>
    <scope>NUCLEOTIDE SEQUENCE [LARGE SCALE GENOMIC DNA]</scope>
    <source>
        <strain evidence="3">IBT 19404</strain>
    </source>
</reference>
<protein>
    <submittedName>
        <fullName evidence="2">Uncharacterized protein</fullName>
    </submittedName>
</protein>
<name>A0A2J5HWL6_9EURO</name>
<sequence length="55" mass="6450">MKGLMQGKKSRVYEKCSRRVYDTADPVHRIGLGILFWGTMMYLCFSLFSLINQMK</sequence>
<evidence type="ECO:0000313" key="3">
    <source>
        <dbReference type="Proteomes" id="UP000235023"/>
    </source>
</evidence>
<keyword evidence="1" id="KW-0812">Transmembrane</keyword>
<accession>A0A2J5HWL6</accession>
<evidence type="ECO:0000313" key="2">
    <source>
        <dbReference type="EMBL" id="PLN81661.1"/>
    </source>
</evidence>